<evidence type="ECO:0000256" key="1">
    <source>
        <dbReference type="ARBA" id="ARBA00008335"/>
    </source>
</evidence>
<feature type="compositionally biased region" description="Polar residues" evidence="2">
    <location>
        <begin position="563"/>
        <end position="572"/>
    </location>
</feature>
<feature type="transmembrane region" description="Helical" evidence="3">
    <location>
        <begin position="740"/>
        <end position="760"/>
    </location>
</feature>
<feature type="transmembrane region" description="Helical" evidence="3">
    <location>
        <begin position="708"/>
        <end position="728"/>
    </location>
</feature>
<keyword evidence="3" id="KW-0812">Transmembrane</keyword>
<feature type="transmembrane region" description="Helical" evidence="3">
    <location>
        <begin position="649"/>
        <end position="666"/>
    </location>
</feature>
<keyword evidence="3" id="KW-1133">Transmembrane helix</keyword>
<evidence type="ECO:0000313" key="5">
    <source>
        <dbReference type="Proteomes" id="UP001159405"/>
    </source>
</evidence>
<comment type="similarity">
    <text evidence="1">Belongs to the major facilitator superfamily.</text>
</comment>
<evidence type="ECO:0000256" key="3">
    <source>
        <dbReference type="SAM" id="Phobius"/>
    </source>
</evidence>
<dbReference type="PANTHER" id="PTHR11328">
    <property type="entry name" value="MAJOR FACILITATOR SUPERFAMILY DOMAIN-CONTAINING PROTEIN"/>
    <property type="match status" value="1"/>
</dbReference>
<dbReference type="Pfam" id="PF07690">
    <property type="entry name" value="MFS_1"/>
    <property type="match status" value="1"/>
</dbReference>
<dbReference type="Gene3D" id="1.20.1250.20">
    <property type="entry name" value="MFS general substrate transporter like domains"/>
    <property type="match status" value="2"/>
</dbReference>
<feature type="transmembrane region" description="Helical" evidence="3">
    <location>
        <begin position="123"/>
        <end position="140"/>
    </location>
</feature>
<dbReference type="PANTHER" id="PTHR11328:SF28">
    <property type="entry name" value="MAJOR FACILITATOR SUPERFAMILY DOMAIN-CONTAINING PROTEIN 12"/>
    <property type="match status" value="1"/>
</dbReference>
<dbReference type="SUPFAM" id="SSF103473">
    <property type="entry name" value="MFS general substrate transporter"/>
    <property type="match status" value="2"/>
</dbReference>
<sequence length="841" mass="92690">MENHQKSKLNIKQRYSCGLGNVLNEIVNQMYMSFSIIFLMQVIGLSASQAGLAMFIGYITDAFTSPITGFLGDRVQIPFISKKLGRRKSWHLVGTIMMAGGFPLLFNRCLVCNDYQGVSWLQPFYYYCVMVIINAAYNILEINHLSITFTAAGTVQEGAALTAIRTVLSFVSGIYVYVVAWGLLGQDGGDDLGPESVAQFANLAWIVTGTGIVFTTIFYIGTKEPVVRPLRKISTLMDPVNGEGLFQASQSVYSMVFEQVDDAKRKTSTIVHSLVGIFMSSVENTEVVDNTTTAKAASKKISVVQRFVEALFSNGGGNSHEDSEDKLQISEVKSGVSSNREKLGSDLITHVARLDQDRKQSLVFRLVDGLLNKESQRQPEATSITAEEGKVDLENESNKQNTNIFEDATDCTVCFPSELIFAHITDMNGTKNTEIMEGNEAQNMKTREDDLNGADRVYSRRRRRGMSLAPEEVFKLGIHNLGYQNETCGLEMRTINEEEAIQPAGEGDAIIHGFEKQKSAFTETTTGKKVSFSVPERNEVRNSGIYPFDSEMTAFSDEETQRKVSLSELQENGSEKKETGDESSDKSCKSAITGGSEKRKPKTTRDWLRTPGVYKVAVIVTCSRLVQDAVYAYLPLYLTERLGFGQQSIAYFPLVLLVSGAIGSTISNKLNSKLGNMGTYLIGSLLVIGASVYYYFQTTELKLSTYAPVILTGSGMSIMYVMALTFAAELVKADKETSGSAFAIIIFLGRISSGGLLMAIQEFYPENGSTSSLSESDYVHHVFSIVPALLALAGSLMVLFFRPPSCRTKRKYSLDENAQVRDQSEASHVQSFHVVVEPERD</sequence>
<proteinExistence type="inferred from homology"/>
<feature type="transmembrane region" description="Helical" evidence="3">
    <location>
        <begin position="161"/>
        <end position="183"/>
    </location>
</feature>
<feature type="transmembrane region" description="Helical" evidence="3">
    <location>
        <begin position="92"/>
        <end position="111"/>
    </location>
</feature>
<feature type="transmembrane region" description="Helical" evidence="3">
    <location>
        <begin position="203"/>
        <end position="222"/>
    </location>
</feature>
<evidence type="ECO:0000313" key="4">
    <source>
        <dbReference type="EMBL" id="CAH3042575.1"/>
    </source>
</evidence>
<reference evidence="4 5" key="1">
    <citation type="submission" date="2022-05" db="EMBL/GenBank/DDBJ databases">
        <authorList>
            <consortium name="Genoscope - CEA"/>
            <person name="William W."/>
        </authorList>
    </citation>
    <scope>NUCLEOTIDE SEQUENCE [LARGE SCALE GENOMIC DNA]</scope>
</reference>
<feature type="transmembrane region" description="Helical" evidence="3">
    <location>
        <begin position="780"/>
        <end position="801"/>
    </location>
</feature>
<evidence type="ECO:0000256" key="2">
    <source>
        <dbReference type="SAM" id="MobiDB-lite"/>
    </source>
</evidence>
<feature type="transmembrane region" description="Helical" evidence="3">
    <location>
        <begin position="612"/>
        <end position="634"/>
    </location>
</feature>
<name>A0ABN8N4W3_9CNID</name>
<keyword evidence="5" id="KW-1185">Reference proteome</keyword>
<protein>
    <submittedName>
        <fullName evidence="4">Uncharacterized protein</fullName>
    </submittedName>
</protein>
<comment type="caution">
    <text evidence="4">The sequence shown here is derived from an EMBL/GenBank/DDBJ whole genome shotgun (WGS) entry which is preliminary data.</text>
</comment>
<feature type="region of interest" description="Disordered" evidence="2">
    <location>
        <begin position="557"/>
        <end position="604"/>
    </location>
</feature>
<dbReference type="InterPro" id="IPR039672">
    <property type="entry name" value="MFS_2"/>
</dbReference>
<gene>
    <name evidence="4" type="ORF">PLOB_00001002</name>
</gene>
<accession>A0ABN8N4W3</accession>
<dbReference type="InterPro" id="IPR036259">
    <property type="entry name" value="MFS_trans_sf"/>
</dbReference>
<feature type="transmembrane region" description="Helical" evidence="3">
    <location>
        <begin position="678"/>
        <end position="696"/>
    </location>
</feature>
<dbReference type="InterPro" id="IPR011701">
    <property type="entry name" value="MFS"/>
</dbReference>
<dbReference type="Proteomes" id="UP001159405">
    <property type="component" value="Unassembled WGS sequence"/>
</dbReference>
<dbReference type="Pfam" id="PF13347">
    <property type="entry name" value="MFS_2"/>
    <property type="match status" value="1"/>
</dbReference>
<dbReference type="EMBL" id="CALNXK010000010">
    <property type="protein sequence ID" value="CAH3042575.1"/>
    <property type="molecule type" value="Genomic_DNA"/>
</dbReference>
<feature type="compositionally biased region" description="Basic and acidic residues" evidence="2">
    <location>
        <begin position="573"/>
        <end position="588"/>
    </location>
</feature>
<organism evidence="4 5">
    <name type="scientific">Porites lobata</name>
    <dbReference type="NCBI Taxonomy" id="104759"/>
    <lineage>
        <taxon>Eukaryota</taxon>
        <taxon>Metazoa</taxon>
        <taxon>Cnidaria</taxon>
        <taxon>Anthozoa</taxon>
        <taxon>Hexacorallia</taxon>
        <taxon>Scleractinia</taxon>
        <taxon>Fungiina</taxon>
        <taxon>Poritidae</taxon>
        <taxon>Porites</taxon>
    </lineage>
</organism>
<keyword evidence="3" id="KW-0472">Membrane</keyword>